<sequence>MLQAIKYRNGHLEILDQLQLPHVCSYLPVKDTDAGWEVIRSMKVRGAPAIAIVGALSLASELHEDKAPWTSKQELSSHVAERLAHLETSRPTAVNLANMANELRALAAWLEKDNSVSLQDMKHRLADEAEKMLADDLSANKAMGRHGAEHLLAHCKPPRGATGLGVLTHCNTGSLATAGHGTALGVIRSLHEMGRLGRAYCTETRPYNQGSRLTAFELVHDGIPATLVCDSMVAALMARGEVSALCAGMASKRATCVRALTGEEIQELLMNSDSDECENDDAAQLSALSSDDSEEEPVPLKKNTRQGQGQFPAIEEAVKKWVQEQQDKSLSVSYEDIEGKARAVANEIDIDRSDFKISKKWVANFMKRPDLSLRKRTTICQRLPDACREKLSSFHRYVADWRTKNEFMLGQIGNADQTPVCLDMPSSRIVMEEGARQVHLLTTGNEDNRFTTMLCCTADGHKLPPFLIFKCK</sequence>
<name>A0AC60QGV9_IXOPE</name>
<gene>
    <name evidence="1" type="ORF">HPB47_020777</name>
</gene>
<proteinExistence type="predicted"/>
<comment type="caution">
    <text evidence="1">The sequence shown here is derived from an EMBL/GenBank/DDBJ whole genome shotgun (WGS) entry which is preliminary data.</text>
</comment>
<dbReference type="Proteomes" id="UP000805193">
    <property type="component" value="Unassembled WGS sequence"/>
</dbReference>
<evidence type="ECO:0000313" key="2">
    <source>
        <dbReference type="Proteomes" id="UP000805193"/>
    </source>
</evidence>
<evidence type="ECO:0000313" key="1">
    <source>
        <dbReference type="EMBL" id="KAG0432516.1"/>
    </source>
</evidence>
<organism evidence="1 2">
    <name type="scientific">Ixodes persulcatus</name>
    <name type="common">Taiga tick</name>
    <dbReference type="NCBI Taxonomy" id="34615"/>
    <lineage>
        <taxon>Eukaryota</taxon>
        <taxon>Metazoa</taxon>
        <taxon>Ecdysozoa</taxon>
        <taxon>Arthropoda</taxon>
        <taxon>Chelicerata</taxon>
        <taxon>Arachnida</taxon>
        <taxon>Acari</taxon>
        <taxon>Parasitiformes</taxon>
        <taxon>Ixodida</taxon>
        <taxon>Ixodoidea</taxon>
        <taxon>Ixodidae</taxon>
        <taxon>Ixodinae</taxon>
        <taxon>Ixodes</taxon>
    </lineage>
</organism>
<protein>
    <submittedName>
        <fullName evidence="1">Uncharacterized protein</fullName>
    </submittedName>
</protein>
<dbReference type="EMBL" id="JABSTQ010009144">
    <property type="protein sequence ID" value="KAG0432516.1"/>
    <property type="molecule type" value="Genomic_DNA"/>
</dbReference>
<accession>A0AC60QGV9</accession>
<reference evidence="1 2" key="1">
    <citation type="journal article" date="2020" name="Cell">
        <title>Large-Scale Comparative Analyses of Tick Genomes Elucidate Their Genetic Diversity and Vector Capacities.</title>
        <authorList>
            <consortium name="Tick Genome and Microbiome Consortium (TIGMIC)"/>
            <person name="Jia N."/>
            <person name="Wang J."/>
            <person name="Shi W."/>
            <person name="Du L."/>
            <person name="Sun Y."/>
            <person name="Zhan W."/>
            <person name="Jiang J.F."/>
            <person name="Wang Q."/>
            <person name="Zhang B."/>
            <person name="Ji P."/>
            <person name="Bell-Sakyi L."/>
            <person name="Cui X.M."/>
            <person name="Yuan T.T."/>
            <person name="Jiang B.G."/>
            <person name="Yang W.F."/>
            <person name="Lam T.T."/>
            <person name="Chang Q.C."/>
            <person name="Ding S.J."/>
            <person name="Wang X.J."/>
            <person name="Zhu J.G."/>
            <person name="Ruan X.D."/>
            <person name="Zhao L."/>
            <person name="Wei J.T."/>
            <person name="Ye R.Z."/>
            <person name="Que T.C."/>
            <person name="Du C.H."/>
            <person name="Zhou Y.H."/>
            <person name="Cheng J.X."/>
            <person name="Dai P.F."/>
            <person name="Guo W.B."/>
            <person name="Han X.H."/>
            <person name="Huang E.J."/>
            <person name="Li L.F."/>
            <person name="Wei W."/>
            <person name="Gao Y.C."/>
            <person name="Liu J.Z."/>
            <person name="Shao H.Z."/>
            <person name="Wang X."/>
            <person name="Wang C.C."/>
            <person name="Yang T.C."/>
            <person name="Huo Q.B."/>
            <person name="Li W."/>
            <person name="Chen H.Y."/>
            <person name="Chen S.E."/>
            <person name="Zhou L.G."/>
            <person name="Ni X.B."/>
            <person name="Tian J.H."/>
            <person name="Sheng Y."/>
            <person name="Liu T."/>
            <person name="Pan Y.S."/>
            <person name="Xia L.Y."/>
            <person name="Li J."/>
            <person name="Zhao F."/>
            <person name="Cao W.C."/>
        </authorList>
    </citation>
    <scope>NUCLEOTIDE SEQUENCE [LARGE SCALE GENOMIC DNA]</scope>
    <source>
        <strain evidence="1">Iper-2018</strain>
    </source>
</reference>
<keyword evidence="2" id="KW-1185">Reference proteome</keyword>